<dbReference type="InterPro" id="IPR011006">
    <property type="entry name" value="CheY-like_superfamily"/>
</dbReference>
<feature type="modified residue" description="4-aspartylphosphate" evidence="6">
    <location>
        <position position="52"/>
    </location>
</feature>
<dbReference type="InterPro" id="IPR003593">
    <property type="entry name" value="AAA+_ATPase"/>
</dbReference>
<evidence type="ECO:0000256" key="5">
    <source>
        <dbReference type="ARBA" id="ARBA00023163"/>
    </source>
</evidence>
<dbReference type="SUPFAM" id="SSF52540">
    <property type="entry name" value="P-loop containing nucleoside triphosphate hydrolases"/>
    <property type="match status" value="1"/>
</dbReference>
<evidence type="ECO:0000313" key="9">
    <source>
        <dbReference type="EMBL" id="ADD68141.1"/>
    </source>
</evidence>
<dbReference type="InterPro" id="IPR002197">
    <property type="entry name" value="HTH_Fis"/>
</dbReference>
<evidence type="ECO:0000256" key="6">
    <source>
        <dbReference type="PROSITE-ProRule" id="PRU00169"/>
    </source>
</evidence>
<dbReference type="InterPro" id="IPR025944">
    <property type="entry name" value="Sigma_54_int_dom_CS"/>
</dbReference>
<keyword evidence="5" id="KW-0804">Transcription</keyword>
<dbReference type="SMART" id="SM00382">
    <property type="entry name" value="AAA"/>
    <property type="match status" value="1"/>
</dbReference>
<dbReference type="PROSITE" id="PS00688">
    <property type="entry name" value="SIGMA54_INTERACT_3"/>
    <property type="match status" value="1"/>
</dbReference>
<dbReference type="AlphaFoldDB" id="D4H7Z2"/>
<dbReference type="Pfam" id="PF02954">
    <property type="entry name" value="HTH_8"/>
    <property type="match status" value="1"/>
</dbReference>
<dbReference type="eggNOG" id="COG2204">
    <property type="taxonomic scope" value="Bacteria"/>
</dbReference>
<keyword evidence="10" id="KW-1185">Reference proteome</keyword>
<gene>
    <name evidence="9" type="ordered locus">Dacet_1369</name>
</gene>
<dbReference type="EMBL" id="CP001968">
    <property type="protein sequence ID" value="ADD68141.1"/>
    <property type="molecule type" value="Genomic_DNA"/>
</dbReference>
<dbReference type="FunFam" id="3.40.50.300:FF:000006">
    <property type="entry name" value="DNA-binding transcriptional regulator NtrC"/>
    <property type="match status" value="1"/>
</dbReference>
<dbReference type="Gene3D" id="3.40.50.300">
    <property type="entry name" value="P-loop containing nucleotide triphosphate hydrolases"/>
    <property type="match status" value="1"/>
</dbReference>
<dbReference type="SUPFAM" id="SSF52172">
    <property type="entry name" value="CheY-like"/>
    <property type="match status" value="1"/>
</dbReference>
<dbReference type="CDD" id="cd00009">
    <property type="entry name" value="AAA"/>
    <property type="match status" value="1"/>
</dbReference>
<evidence type="ECO:0000256" key="1">
    <source>
        <dbReference type="ARBA" id="ARBA00022553"/>
    </source>
</evidence>
<dbReference type="InterPro" id="IPR009057">
    <property type="entry name" value="Homeodomain-like_sf"/>
</dbReference>
<proteinExistence type="predicted"/>
<dbReference type="HOGENOM" id="CLU_000445_0_6_0"/>
<evidence type="ECO:0000259" key="8">
    <source>
        <dbReference type="PROSITE" id="PS50110"/>
    </source>
</evidence>
<dbReference type="Gene3D" id="3.40.50.2300">
    <property type="match status" value="1"/>
</dbReference>
<dbReference type="PROSITE" id="PS50110">
    <property type="entry name" value="RESPONSE_REGULATORY"/>
    <property type="match status" value="1"/>
</dbReference>
<dbReference type="Proteomes" id="UP000002012">
    <property type="component" value="Chromosome"/>
</dbReference>
<evidence type="ECO:0000256" key="4">
    <source>
        <dbReference type="ARBA" id="ARBA00023015"/>
    </source>
</evidence>
<evidence type="ECO:0000259" key="7">
    <source>
        <dbReference type="PROSITE" id="PS50045"/>
    </source>
</evidence>
<name>D4H7Z2_DENA2</name>
<feature type="domain" description="Response regulatory" evidence="8">
    <location>
        <begin position="3"/>
        <end position="117"/>
    </location>
</feature>
<dbReference type="InParanoid" id="D4H7Z2"/>
<dbReference type="InterPro" id="IPR058031">
    <property type="entry name" value="AAA_lid_NorR"/>
</dbReference>
<evidence type="ECO:0000313" key="10">
    <source>
        <dbReference type="Proteomes" id="UP000002012"/>
    </source>
</evidence>
<dbReference type="Pfam" id="PF00072">
    <property type="entry name" value="Response_reg"/>
    <property type="match status" value="1"/>
</dbReference>
<dbReference type="GO" id="GO:0043565">
    <property type="term" value="F:sequence-specific DNA binding"/>
    <property type="evidence" value="ECO:0007669"/>
    <property type="project" value="InterPro"/>
</dbReference>
<evidence type="ECO:0000256" key="2">
    <source>
        <dbReference type="ARBA" id="ARBA00022741"/>
    </source>
</evidence>
<dbReference type="InterPro" id="IPR001789">
    <property type="entry name" value="Sig_transdc_resp-reg_receiver"/>
</dbReference>
<dbReference type="PANTHER" id="PTHR32071:SF17">
    <property type="entry name" value="TRANSCRIPTIONAL REGULATOR (NTRC FAMILY)"/>
    <property type="match status" value="1"/>
</dbReference>
<feature type="domain" description="Sigma-54 factor interaction" evidence="7">
    <location>
        <begin position="139"/>
        <end position="368"/>
    </location>
</feature>
<dbReference type="PRINTS" id="PR01590">
    <property type="entry name" value="HTHFIS"/>
</dbReference>
<dbReference type="OrthoDB" id="9767722at2"/>
<keyword evidence="2" id="KW-0547">Nucleotide-binding</keyword>
<protein>
    <submittedName>
        <fullName evidence="9">Two component, sigma54 specific, transcriptional regulator, Fis family</fullName>
    </submittedName>
</protein>
<dbReference type="KEGG" id="dap:Dacet_1369"/>
<dbReference type="InterPro" id="IPR002078">
    <property type="entry name" value="Sigma_54_int"/>
</dbReference>
<dbReference type="Gene3D" id="1.10.8.60">
    <property type="match status" value="1"/>
</dbReference>
<organism evidence="9 10">
    <name type="scientific">Denitrovibrio acetiphilus (strain DSM 12809 / NBRC 114555 / N2460)</name>
    <dbReference type="NCBI Taxonomy" id="522772"/>
    <lineage>
        <taxon>Bacteria</taxon>
        <taxon>Pseudomonadati</taxon>
        <taxon>Deferribacterota</taxon>
        <taxon>Deferribacteres</taxon>
        <taxon>Deferribacterales</taxon>
        <taxon>Geovibrionaceae</taxon>
        <taxon>Denitrovibrio</taxon>
    </lineage>
</organism>
<dbReference type="SMART" id="SM00448">
    <property type="entry name" value="REC"/>
    <property type="match status" value="1"/>
</dbReference>
<dbReference type="InterPro" id="IPR027417">
    <property type="entry name" value="P-loop_NTPase"/>
</dbReference>
<accession>D4H7Z2</accession>
<reference evidence="9 10" key="1">
    <citation type="journal article" date="2010" name="Stand. Genomic Sci.">
        <title>Complete genome sequence of Denitrovibrio acetiphilus type strain (N2460).</title>
        <authorList>
            <person name="Kiss H."/>
            <person name="Lang E."/>
            <person name="Lapidus A."/>
            <person name="Copeland A."/>
            <person name="Nolan M."/>
            <person name="Glavina Del Rio T."/>
            <person name="Chen F."/>
            <person name="Lucas S."/>
            <person name="Tice H."/>
            <person name="Cheng J.F."/>
            <person name="Han C."/>
            <person name="Goodwin L."/>
            <person name="Pitluck S."/>
            <person name="Liolios K."/>
            <person name="Pati A."/>
            <person name="Ivanova N."/>
            <person name="Mavromatis K."/>
            <person name="Chen A."/>
            <person name="Palaniappan K."/>
            <person name="Land M."/>
            <person name="Hauser L."/>
            <person name="Chang Y.J."/>
            <person name="Jeffries C.D."/>
            <person name="Detter J.C."/>
            <person name="Brettin T."/>
            <person name="Spring S."/>
            <person name="Rohde M."/>
            <person name="Goker M."/>
            <person name="Woyke T."/>
            <person name="Bristow J."/>
            <person name="Eisen J.A."/>
            <person name="Markowitz V."/>
            <person name="Hugenholtz P."/>
            <person name="Kyrpides N.C."/>
            <person name="Klenk H.P."/>
        </authorList>
    </citation>
    <scope>NUCLEOTIDE SEQUENCE [LARGE SCALE GENOMIC DNA]</scope>
    <source>
        <strain evidence="10">DSM 12809 / NBRC 114555 / N2460</strain>
    </source>
</reference>
<dbReference type="Pfam" id="PF25601">
    <property type="entry name" value="AAA_lid_14"/>
    <property type="match status" value="1"/>
</dbReference>
<dbReference type="SUPFAM" id="SSF46689">
    <property type="entry name" value="Homeodomain-like"/>
    <property type="match status" value="1"/>
</dbReference>
<keyword evidence="3" id="KW-0067">ATP-binding</keyword>
<dbReference type="PaxDb" id="522772-Dacet_1369"/>
<evidence type="ECO:0000256" key="3">
    <source>
        <dbReference type="ARBA" id="ARBA00022840"/>
    </source>
</evidence>
<keyword evidence="4" id="KW-0805">Transcription regulation</keyword>
<dbReference type="PANTHER" id="PTHR32071">
    <property type="entry name" value="TRANSCRIPTIONAL REGULATORY PROTEIN"/>
    <property type="match status" value="1"/>
</dbReference>
<dbReference type="CDD" id="cd17550">
    <property type="entry name" value="REC_NtrX-like"/>
    <property type="match status" value="1"/>
</dbReference>
<dbReference type="GO" id="GO:0000160">
    <property type="term" value="P:phosphorelay signal transduction system"/>
    <property type="evidence" value="ECO:0007669"/>
    <property type="project" value="InterPro"/>
</dbReference>
<dbReference type="STRING" id="522772.Dacet_1369"/>
<dbReference type="RefSeq" id="WP_013010663.1">
    <property type="nucleotide sequence ID" value="NC_013943.1"/>
</dbReference>
<dbReference type="Pfam" id="PF00158">
    <property type="entry name" value="Sigma54_activat"/>
    <property type="match status" value="1"/>
</dbReference>
<dbReference type="Gene3D" id="1.10.10.60">
    <property type="entry name" value="Homeodomain-like"/>
    <property type="match status" value="1"/>
</dbReference>
<sequence>MANILIIDDEKSICTTIQGILEDEGYTADYALTFCDGFKKLKDGSFDILFLDIWLPDRDGIDGLKEIKKYFPELEVVIISGHGNIENAVEAIRVGAYDFLEKPLSLERILLIVKHLQDKFQLMRDLRESRGDQLKKYDLIGTSKPLLDLRKKIEKIAPTNAWVMITGENGTGKEHVARLIHMLSKRSRNSFVEINCAAIPSELLESEMFGHEKGAFTGAHMAKKGKFEEGDNGTVFLDEIGDMEMSAQAKLLRVLENNTFSRVGGNASVSSDFRLITATNKELEDEISDGNFREDLYYRINVVPLVVPPLRERHDDIPLLVNHFIKEACSFNGIELKKVDEELMHLFVQFEWPGNVRQLKNLVERMVVLSEDSVMSLDDAPDFIQGKHFPQKSYDVEYEYPLKHAKENFEKHYILNILQNNDWNISRSARILEIERTYLHRKIKAYGIEKS</sequence>
<dbReference type="GO" id="GO:0006355">
    <property type="term" value="P:regulation of DNA-templated transcription"/>
    <property type="evidence" value="ECO:0007669"/>
    <property type="project" value="InterPro"/>
</dbReference>
<keyword evidence="1 6" id="KW-0597">Phosphoprotein</keyword>
<dbReference type="GO" id="GO:0005524">
    <property type="term" value="F:ATP binding"/>
    <property type="evidence" value="ECO:0007669"/>
    <property type="project" value="UniProtKB-KW"/>
</dbReference>
<dbReference type="PROSITE" id="PS50045">
    <property type="entry name" value="SIGMA54_INTERACT_4"/>
    <property type="match status" value="1"/>
</dbReference>